<dbReference type="EMBL" id="VTOW01000006">
    <property type="protein sequence ID" value="NKE73310.1"/>
    <property type="molecule type" value="Genomic_DNA"/>
</dbReference>
<organism evidence="2 3">
    <name type="scientific">Candidatus Manganitrophus noduliformans</name>
    <dbReference type="NCBI Taxonomy" id="2606439"/>
    <lineage>
        <taxon>Bacteria</taxon>
        <taxon>Pseudomonadati</taxon>
        <taxon>Nitrospirota</taxon>
        <taxon>Nitrospiria</taxon>
        <taxon>Candidatus Troglogloeales</taxon>
        <taxon>Candidatus Manganitrophaceae</taxon>
        <taxon>Candidatus Manganitrophus</taxon>
    </lineage>
</organism>
<keyword evidence="3" id="KW-1185">Reference proteome</keyword>
<dbReference type="AlphaFoldDB" id="A0A7X6DTW0"/>
<protein>
    <submittedName>
        <fullName evidence="2">Uncharacterized protein</fullName>
    </submittedName>
</protein>
<sequence length="205" mass="23127">MTLSQITAFFLLILSVIGISMVVHSWIDKRRIKKNFLRLAAELQGLVAQENALVYPYFTGDIDGRRFDLFFKVVKVGRQHILYYIYSLKADLPCDLLLLKAEYFKPIKNEETFSGDAGQIVPEAAPNYQLRSLNPEAAREIFEKAGVKEFLSPLDEFSSLQLGPDALVVGKPYDGPSDTEPSHIVRNVETLKNLAKAMERCFIPA</sequence>
<keyword evidence="1" id="KW-1133">Transmembrane helix</keyword>
<keyword evidence="1" id="KW-0472">Membrane</keyword>
<proteinExistence type="predicted"/>
<feature type="transmembrane region" description="Helical" evidence="1">
    <location>
        <begin position="6"/>
        <end position="27"/>
    </location>
</feature>
<keyword evidence="1" id="KW-0812">Transmembrane</keyword>
<gene>
    <name evidence="2" type="ORF">MNODULE_21355</name>
</gene>
<dbReference type="RefSeq" id="WP_168063263.1">
    <property type="nucleotide sequence ID" value="NZ_VTOW01000006.1"/>
</dbReference>
<name>A0A7X6DTW0_9BACT</name>
<dbReference type="Proteomes" id="UP000534783">
    <property type="component" value="Unassembled WGS sequence"/>
</dbReference>
<reference evidence="2 3" key="1">
    <citation type="journal article" date="2020" name="Nature">
        <title>Bacterial chemolithoautotrophy via manganese oxidation.</title>
        <authorList>
            <person name="Yu H."/>
            <person name="Leadbetter J.R."/>
        </authorList>
    </citation>
    <scope>NUCLEOTIDE SEQUENCE [LARGE SCALE GENOMIC DNA]</scope>
    <source>
        <strain evidence="2 3">Mn-1</strain>
    </source>
</reference>
<evidence type="ECO:0000256" key="1">
    <source>
        <dbReference type="SAM" id="Phobius"/>
    </source>
</evidence>
<evidence type="ECO:0000313" key="2">
    <source>
        <dbReference type="EMBL" id="NKE73310.1"/>
    </source>
</evidence>
<accession>A0A7X6DTW0</accession>
<evidence type="ECO:0000313" key="3">
    <source>
        <dbReference type="Proteomes" id="UP000534783"/>
    </source>
</evidence>
<comment type="caution">
    <text evidence="2">The sequence shown here is derived from an EMBL/GenBank/DDBJ whole genome shotgun (WGS) entry which is preliminary data.</text>
</comment>